<dbReference type="RefSeq" id="WP_379833819.1">
    <property type="nucleotide sequence ID" value="NZ_JBHRYQ010000001.1"/>
</dbReference>
<dbReference type="PANTHER" id="PTHR12358">
    <property type="entry name" value="SPHINGOSINE KINASE"/>
    <property type="match status" value="1"/>
</dbReference>
<dbReference type="Gene3D" id="2.60.200.40">
    <property type="match status" value="1"/>
</dbReference>
<dbReference type="InterPro" id="IPR050187">
    <property type="entry name" value="Lipid_Phosphate_FormReg"/>
</dbReference>
<dbReference type="InterPro" id="IPR017438">
    <property type="entry name" value="ATP-NAD_kinase_N"/>
</dbReference>
<dbReference type="SMART" id="SM00046">
    <property type="entry name" value="DAGKc"/>
    <property type="match status" value="1"/>
</dbReference>
<dbReference type="Proteomes" id="UP001595616">
    <property type="component" value="Unassembled WGS sequence"/>
</dbReference>
<evidence type="ECO:0000256" key="3">
    <source>
        <dbReference type="ARBA" id="ARBA00022777"/>
    </source>
</evidence>
<evidence type="ECO:0000313" key="7">
    <source>
        <dbReference type="Proteomes" id="UP001595616"/>
    </source>
</evidence>
<dbReference type="EC" id="2.7.1.-" evidence="6"/>
<evidence type="ECO:0000256" key="1">
    <source>
        <dbReference type="ARBA" id="ARBA00022679"/>
    </source>
</evidence>
<name>A0ABV7YP83_9BACT</name>
<feature type="domain" description="DAGKc" evidence="5">
    <location>
        <begin position="1"/>
        <end position="130"/>
    </location>
</feature>
<evidence type="ECO:0000256" key="4">
    <source>
        <dbReference type="ARBA" id="ARBA00022840"/>
    </source>
</evidence>
<protein>
    <submittedName>
        <fullName evidence="6">Diacylglycerol/lipid kinase family protein</fullName>
        <ecNumber evidence="6">2.7.1.-</ecNumber>
    </submittedName>
</protein>
<dbReference type="EMBL" id="JBHRYQ010000001">
    <property type="protein sequence ID" value="MFC3809154.1"/>
    <property type="molecule type" value="Genomic_DNA"/>
</dbReference>
<dbReference type="PANTHER" id="PTHR12358:SF106">
    <property type="entry name" value="LIPID KINASE YEGS"/>
    <property type="match status" value="1"/>
</dbReference>
<dbReference type="Pfam" id="PF19279">
    <property type="entry name" value="YegS_C"/>
    <property type="match status" value="1"/>
</dbReference>
<keyword evidence="7" id="KW-1185">Reference proteome</keyword>
<dbReference type="InterPro" id="IPR001206">
    <property type="entry name" value="Diacylglycerol_kinase_cat_dom"/>
</dbReference>
<keyword evidence="3 6" id="KW-0418">Kinase</keyword>
<organism evidence="6 7">
    <name type="scientific">Lacihabitans lacunae</name>
    <dbReference type="NCBI Taxonomy" id="1028214"/>
    <lineage>
        <taxon>Bacteria</taxon>
        <taxon>Pseudomonadati</taxon>
        <taxon>Bacteroidota</taxon>
        <taxon>Cytophagia</taxon>
        <taxon>Cytophagales</taxon>
        <taxon>Leadbetterellaceae</taxon>
        <taxon>Lacihabitans</taxon>
    </lineage>
</organism>
<dbReference type="SUPFAM" id="SSF111331">
    <property type="entry name" value="NAD kinase/diacylglycerol kinase-like"/>
    <property type="match status" value="1"/>
</dbReference>
<dbReference type="InterPro" id="IPR045540">
    <property type="entry name" value="YegS/DAGK_C"/>
</dbReference>
<gene>
    <name evidence="6" type="ORF">ACFOOI_00690</name>
</gene>
<evidence type="ECO:0000313" key="6">
    <source>
        <dbReference type="EMBL" id="MFC3809154.1"/>
    </source>
</evidence>
<dbReference type="Pfam" id="PF00781">
    <property type="entry name" value="DAGK_cat"/>
    <property type="match status" value="1"/>
</dbReference>
<reference evidence="7" key="1">
    <citation type="journal article" date="2019" name="Int. J. Syst. Evol. Microbiol.">
        <title>The Global Catalogue of Microorganisms (GCM) 10K type strain sequencing project: providing services to taxonomists for standard genome sequencing and annotation.</title>
        <authorList>
            <consortium name="The Broad Institute Genomics Platform"/>
            <consortium name="The Broad Institute Genome Sequencing Center for Infectious Disease"/>
            <person name="Wu L."/>
            <person name="Ma J."/>
        </authorList>
    </citation>
    <scope>NUCLEOTIDE SEQUENCE [LARGE SCALE GENOMIC DNA]</scope>
    <source>
        <strain evidence="7">CECT 7956</strain>
    </source>
</reference>
<evidence type="ECO:0000259" key="5">
    <source>
        <dbReference type="PROSITE" id="PS50146"/>
    </source>
</evidence>
<evidence type="ECO:0000256" key="2">
    <source>
        <dbReference type="ARBA" id="ARBA00022741"/>
    </source>
</evidence>
<keyword evidence="2" id="KW-0547">Nucleotide-binding</keyword>
<sequence>MNQQDIIFIINPIAGGAKKNIELLLKSLLAQKNIKTQFLKTLYKKHAFELAKEYLAKGYTHFVAVGGDGTVNEVATALLHTNAVLSIIPVGSGNGLARMLQIPLEIENALEVALTHKVKKIDAGTINEFPFFCTAGIGFDAYCAYVFDQNSHKRGLANYIKVALNAYFKFKPIEIAFENKTKKVFSLTIGNANQFGNNAYITPDAKIDDGLLDCSVILPHSKIYGPVLAYLMMSKKLRNSKHVDSYTGKSFSIKIAPGTNIHLDGEPFKLDATALNFNILELSLAVTVK</sequence>
<dbReference type="Gene3D" id="3.40.50.10330">
    <property type="entry name" value="Probable inorganic polyphosphate/atp-NAD kinase, domain 1"/>
    <property type="match status" value="1"/>
</dbReference>
<accession>A0ABV7YP83</accession>
<dbReference type="GO" id="GO:0016301">
    <property type="term" value="F:kinase activity"/>
    <property type="evidence" value="ECO:0007669"/>
    <property type="project" value="UniProtKB-KW"/>
</dbReference>
<proteinExistence type="predicted"/>
<keyword evidence="1 6" id="KW-0808">Transferase</keyword>
<dbReference type="PROSITE" id="PS50146">
    <property type="entry name" value="DAGK"/>
    <property type="match status" value="1"/>
</dbReference>
<dbReference type="InterPro" id="IPR016064">
    <property type="entry name" value="NAD/diacylglycerol_kinase_sf"/>
</dbReference>
<comment type="caution">
    <text evidence="6">The sequence shown here is derived from an EMBL/GenBank/DDBJ whole genome shotgun (WGS) entry which is preliminary data.</text>
</comment>
<keyword evidence="4" id="KW-0067">ATP-binding</keyword>